<evidence type="ECO:0000313" key="2">
    <source>
        <dbReference type="EMBL" id="OTF78782.1"/>
    </source>
</evidence>
<dbReference type="GO" id="GO:0035721">
    <property type="term" value="P:intraciliary retrograde transport"/>
    <property type="evidence" value="ECO:0007669"/>
    <property type="project" value="TreeGrafter"/>
</dbReference>
<dbReference type="EMBL" id="MUJZ01026252">
    <property type="protein sequence ID" value="OTF78782.1"/>
    <property type="molecule type" value="Genomic_DNA"/>
</dbReference>
<reference evidence="2 3" key="1">
    <citation type="submission" date="2017-03" db="EMBL/GenBank/DDBJ databases">
        <title>Genome Survey of Euroglyphus maynei.</title>
        <authorList>
            <person name="Arlian L.G."/>
            <person name="Morgan M.S."/>
            <person name="Rider S.D."/>
        </authorList>
    </citation>
    <scope>NUCLEOTIDE SEQUENCE [LARGE SCALE GENOMIC DNA]</scope>
    <source>
        <strain evidence="2">Arlian Lab</strain>
        <tissue evidence="2">Whole body</tissue>
    </source>
</reference>
<evidence type="ECO:0000313" key="3">
    <source>
        <dbReference type="Proteomes" id="UP000194236"/>
    </source>
</evidence>
<dbReference type="PANTHER" id="PTHR14699">
    <property type="entry name" value="STI2 PROTEIN-RELATED"/>
    <property type="match status" value="1"/>
</dbReference>
<dbReference type="AlphaFoldDB" id="A0A1Y3BD42"/>
<dbReference type="Pfam" id="PF25062">
    <property type="entry name" value="ARM_TT21_N"/>
    <property type="match status" value="1"/>
</dbReference>
<organism evidence="2 3">
    <name type="scientific">Euroglyphus maynei</name>
    <name type="common">Mayne's house dust mite</name>
    <dbReference type="NCBI Taxonomy" id="6958"/>
    <lineage>
        <taxon>Eukaryota</taxon>
        <taxon>Metazoa</taxon>
        <taxon>Ecdysozoa</taxon>
        <taxon>Arthropoda</taxon>
        <taxon>Chelicerata</taxon>
        <taxon>Arachnida</taxon>
        <taxon>Acari</taxon>
        <taxon>Acariformes</taxon>
        <taxon>Sarcoptiformes</taxon>
        <taxon>Astigmata</taxon>
        <taxon>Psoroptidia</taxon>
        <taxon>Analgoidea</taxon>
        <taxon>Pyroglyphidae</taxon>
        <taxon>Pyroglyphinae</taxon>
        <taxon>Euroglyphus</taxon>
    </lineage>
</organism>
<accession>A0A1Y3BD42</accession>
<feature type="domain" description="Tetratricopeptide repeat protein 21A/21B N-terminal ARM repeat" evidence="1">
    <location>
        <begin position="14"/>
        <end position="91"/>
    </location>
</feature>
<dbReference type="GO" id="GO:0030991">
    <property type="term" value="C:intraciliary transport particle A"/>
    <property type="evidence" value="ECO:0007669"/>
    <property type="project" value="TreeGrafter"/>
</dbReference>
<dbReference type="Proteomes" id="UP000194236">
    <property type="component" value="Unassembled WGS sequence"/>
</dbReference>
<comment type="caution">
    <text evidence="2">The sequence shown here is derived from an EMBL/GenBank/DDBJ whole genome shotgun (WGS) entry which is preliminary data.</text>
</comment>
<sequence length="100" mass="11593">MENTNNDKIVKSSIHYYCFNGLYRTMASLASEGQRMYPGDQTYRFYLGCSLAFEGRVQEAIRELDRCVNDQDLKMAATLALIYSHSKCQIIGLYFLFHFP</sequence>
<gene>
    <name evidence="2" type="ORF">BLA29_002213</name>
</gene>
<evidence type="ECO:0000259" key="1">
    <source>
        <dbReference type="Pfam" id="PF25062"/>
    </source>
</evidence>
<dbReference type="OrthoDB" id="10259630at2759"/>
<dbReference type="InterPro" id="IPR040364">
    <property type="entry name" value="TTC21A/TTC21B"/>
</dbReference>
<protein>
    <recommendedName>
        <fullName evidence="1">Tetratricopeptide repeat protein 21A/21B N-terminal ARM repeat domain-containing protein</fullName>
    </recommendedName>
</protein>
<dbReference type="GO" id="GO:0061512">
    <property type="term" value="P:protein localization to cilium"/>
    <property type="evidence" value="ECO:0007669"/>
    <property type="project" value="TreeGrafter"/>
</dbReference>
<name>A0A1Y3BD42_EURMA</name>
<dbReference type="GO" id="GO:0005929">
    <property type="term" value="C:cilium"/>
    <property type="evidence" value="ECO:0007669"/>
    <property type="project" value="GOC"/>
</dbReference>
<keyword evidence="3" id="KW-1185">Reference proteome</keyword>
<dbReference type="InterPro" id="IPR056833">
    <property type="entry name" value="ARM_TT21_N"/>
</dbReference>
<proteinExistence type="predicted"/>
<dbReference type="PANTHER" id="PTHR14699:SF0">
    <property type="entry name" value="TETRATRICOPEPTIDE REPEAT PROTEIN 21 HOMOLOG"/>
    <property type="match status" value="1"/>
</dbReference>